<evidence type="ECO:0000259" key="3">
    <source>
        <dbReference type="Pfam" id="PF20611"/>
    </source>
</evidence>
<feature type="signal peptide" evidence="2">
    <location>
        <begin position="1"/>
        <end position="32"/>
    </location>
</feature>
<feature type="compositionally biased region" description="Low complexity" evidence="1">
    <location>
        <begin position="213"/>
        <end position="265"/>
    </location>
</feature>
<feature type="domain" description="DUF6801" evidence="3">
    <location>
        <begin position="46"/>
        <end position="205"/>
    </location>
</feature>
<evidence type="ECO:0000256" key="1">
    <source>
        <dbReference type="SAM" id="MobiDB-lite"/>
    </source>
</evidence>
<feature type="chain" id="PRO_5046751738" evidence="2">
    <location>
        <begin position="33"/>
        <end position="440"/>
    </location>
</feature>
<evidence type="ECO:0000313" key="5">
    <source>
        <dbReference type="Proteomes" id="UP001589887"/>
    </source>
</evidence>
<name>A0ABV6TH95_9ACTN</name>
<dbReference type="RefSeq" id="WP_394319815.1">
    <property type="nucleotide sequence ID" value="NZ_JBHMQV010000009.1"/>
</dbReference>
<feature type="region of interest" description="Disordered" evidence="1">
    <location>
        <begin position="207"/>
        <end position="275"/>
    </location>
</feature>
<dbReference type="Proteomes" id="UP001589887">
    <property type="component" value="Unassembled WGS sequence"/>
</dbReference>
<evidence type="ECO:0000256" key="2">
    <source>
        <dbReference type="SAM" id="SignalP"/>
    </source>
</evidence>
<protein>
    <submittedName>
        <fullName evidence="4">DUF6801 domain-containing protein</fullName>
    </submittedName>
</protein>
<accession>A0ABV6TH95</accession>
<evidence type="ECO:0000313" key="4">
    <source>
        <dbReference type="EMBL" id="MFC0845142.1"/>
    </source>
</evidence>
<sequence length="440" mass="44800">MGIQRKRTKGALSTLAVTAAIGVVATTVSVTAAGPAAAVPAKLVQDYSCVFPLINADPIKITITADIPDEIQKGQATPAFEIDANTLVSSRAAQGLGLVGAKTLEGKATADVTVNTPSGPLSGIKVENDVAKGNIPSPPADFTVVAKGNAPSLTFDKTGDGSIDVNNISLHDMIARDANGKPVQLVTGKDTFDAACTLTSTDKTLHRFKVVDNNPTNPTNPTSPTNPTNPTNPTSPTNPTNPTNPTSPTNPTNPTNPTSPTNPTNPTNPNPPIHLGYGLTGSSVIKASNGTAALAGGIEADFDLASGTYNADLTLNPTSGKFSILGFLPATAKIEFQQVGRTNGTLNTAGDLTAKSSMYVKLPEIAVFGIPLGGGADCKTGTPADVNLTSDGRFDPLGGGKLKGTYTLPPLKSCGAFNDILSAFTSGPGNTINMTLAKKG</sequence>
<proteinExistence type="predicted"/>
<organism evidence="4 5">
    <name type="scientific">Streptomyces noboritoensis</name>
    <dbReference type="NCBI Taxonomy" id="67337"/>
    <lineage>
        <taxon>Bacteria</taxon>
        <taxon>Bacillati</taxon>
        <taxon>Actinomycetota</taxon>
        <taxon>Actinomycetes</taxon>
        <taxon>Kitasatosporales</taxon>
        <taxon>Streptomycetaceae</taxon>
        <taxon>Streptomyces</taxon>
    </lineage>
</organism>
<dbReference type="EMBL" id="JBHMQV010000009">
    <property type="protein sequence ID" value="MFC0845142.1"/>
    <property type="molecule type" value="Genomic_DNA"/>
</dbReference>
<reference evidence="4 5" key="1">
    <citation type="submission" date="2024-09" db="EMBL/GenBank/DDBJ databases">
        <authorList>
            <person name="Sun Q."/>
            <person name="Mori K."/>
        </authorList>
    </citation>
    <scope>NUCLEOTIDE SEQUENCE [LARGE SCALE GENOMIC DNA]</scope>
    <source>
        <strain evidence="4 5">JCM 4557</strain>
    </source>
</reference>
<keyword evidence="5" id="KW-1185">Reference proteome</keyword>
<keyword evidence="2" id="KW-0732">Signal</keyword>
<dbReference type="InterPro" id="IPR046542">
    <property type="entry name" value="DUF6801"/>
</dbReference>
<dbReference type="Pfam" id="PF20611">
    <property type="entry name" value="DUF6801"/>
    <property type="match status" value="1"/>
</dbReference>
<gene>
    <name evidence="4" type="ORF">ACFH04_15675</name>
</gene>
<comment type="caution">
    <text evidence="4">The sequence shown here is derived from an EMBL/GenBank/DDBJ whole genome shotgun (WGS) entry which is preliminary data.</text>
</comment>